<accession>A0ACB0IKK5</accession>
<comment type="caution">
    <text evidence="1">The sequence shown here is derived from an EMBL/GenBank/DDBJ whole genome shotgun (WGS) entry which is preliminary data.</text>
</comment>
<gene>
    <name evidence="1" type="ORF">MILVUS5_LOCUS3880</name>
</gene>
<dbReference type="Proteomes" id="UP001177021">
    <property type="component" value="Unassembled WGS sequence"/>
</dbReference>
<dbReference type="EMBL" id="CASHSV030000001">
    <property type="protein sequence ID" value="CAJ2632606.1"/>
    <property type="molecule type" value="Genomic_DNA"/>
</dbReference>
<evidence type="ECO:0000313" key="1">
    <source>
        <dbReference type="EMBL" id="CAJ2632606.1"/>
    </source>
</evidence>
<organism evidence="1 2">
    <name type="scientific">Trifolium pratense</name>
    <name type="common">Red clover</name>
    <dbReference type="NCBI Taxonomy" id="57577"/>
    <lineage>
        <taxon>Eukaryota</taxon>
        <taxon>Viridiplantae</taxon>
        <taxon>Streptophyta</taxon>
        <taxon>Embryophyta</taxon>
        <taxon>Tracheophyta</taxon>
        <taxon>Spermatophyta</taxon>
        <taxon>Magnoliopsida</taxon>
        <taxon>eudicotyledons</taxon>
        <taxon>Gunneridae</taxon>
        <taxon>Pentapetalae</taxon>
        <taxon>rosids</taxon>
        <taxon>fabids</taxon>
        <taxon>Fabales</taxon>
        <taxon>Fabaceae</taxon>
        <taxon>Papilionoideae</taxon>
        <taxon>50 kb inversion clade</taxon>
        <taxon>NPAAA clade</taxon>
        <taxon>Hologalegina</taxon>
        <taxon>IRL clade</taxon>
        <taxon>Trifolieae</taxon>
        <taxon>Trifolium</taxon>
    </lineage>
</organism>
<protein>
    <submittedName>
        <fullName evidence="1">Uncharacterized protein</fullName>
    </submittedName>
</protein>
<reference evidence="1" key="1">
    <citation type="submission" date="2023-10" db="EMBL/GenBank/DDBJ databases">
        <authorList>
            <person name="Rodriguez Cubillos JULIANA M."/>
            <person name="De Vega J."/>
        </authorList>
    </citation>
    <scope>NUCLEOTIDE SEQUENCE</scope>
</reference>
<sequence>MEGEYHVLDFCLAYVSNAFAQYPTDANFCCNPKEYEAPHLKNHHTFIYSPYKAMANESEAPHHTFRMENNGKRKRKEDENGSISITSPLSTKREVREDLDTEVKQISFVNLISESDKQSNLQSKEQKYNMQSKEKNGYFDDWNPNFFRPANCDVKEGENEYKIEVDEGSRLKIALQLTLHPFNKNRDLMLTKSLEHKQAFVKGNLFILKIVDPSYRVPHELALFRMNLYATNSSQETKSS</sequence>
<keyword evidence="2" id="KW-1185">Reference proteome</keyword>
<evidence type="ECO:0000313" key="2">
    <source>
        <dbReference type="Proteomes" id="UP001177021"/>
    </source>
</evidence>
<proteinExistence type="predicted"/>
<name>A0ACB0IKK5_TRIPR</name>